<dbReference type="CDD" id="cd06198">
    <property type="entry name" value="FNR_like_3"/>
    <property type="match status" value="1"/>
</dbReference>
<keyword evidence="8 13" id="KW-1133">Transmembrane helix</keyword>
<dbReference type="InterPro" id="IPR017927">
    <property type="entry name" value="FAD-bd_FR_type"/>
</dbReference>
<evidence type="ECO:0000256" key="1">
    <source>
        <dbReference type="ARBA" id="ARBA00001974"/>
    </source>
</evidence>
<evidence type="ECO:0000256" key="4">
    <source>
        <dbReference type="ARBA" id="ARBA00022692"/>
    </source>
</evidence>
<feature type="domain" description="FAD-binding FR-type" evidence="14">
    <location>
        <begin position="222"/>
        <end position="319"/>
    </location>
</feature>
<keyword evidence="4 13" id="KW-0812">Transmembrane</keyword>
<keyword evidence="5" id="KW-0001">2Fe-2S</keyword>
<dbReference type="InterPro" id="IPR013112">
    <property type="entry name" value="FAD-bd_8"/>
</dbReference>
<dbReference type="Gene3D" id="2.40.30.10">
    <property type="entry name" value="Translation factors"/>
    <property type="match status" value="1"/>
</dbReference>
<keyword evidence="12 13" id="KW-0472">Membrane</keyword>
<keyword evidence="11" id="KW-0411">Iron-sulfur</keyword>
<dbReference type="AlphaFoldDB" id="A0A1T5HXV1"/>
<dbReference type="Gene3D" id="3.40.50.80">
    <property type="entry name" value="Nucleotide-binding domain of ferredoxin-NADP reductase (FNR) module"/>
    <property type="match status" value="1"/>
</dbReference>
<dbReference type="Pfam" id="PF01794">
    <property type="entry name" value="Ferric_reduct"/>
    <property type="match status" value="1"/>
</dbReference>
<feature type="transmembrane region" description="Helical" evidence="13">
    <location>
        <begin position="196"/>
        <end position="216"/>
    </location>
</feature>
<organism evidence="15 16">
    <name type="scientific">Photobacterium piscicola</name>
    <dbReference type="NCBI Taxonomy" id="1378299"/>
    <lineage>
        <taxon>Bacteria</taxon>
        <taxon>Pseudomonadati</taxon>
        <taxon>Pseudomonadota</taxon>
        <taxon>Gammaproteobacteria</taxon>
        <taxon>Vibrionales</taxon>
        <taxon>Vibrionaceae</taxon>
        <taxon>Photobacterium</taxon>
    </lineage>
</organism>
<proteinExistence type="predicted"/>
<comment type="subcellular location">
    <subcellularLocation>
        <location evidence="2">Membrane</location>
        <topology evidence="2">Multi-pass membrane protein</topology>
    </subcellularLocation>
</comment>
<keyword evidence="6" id="KW-0479">Metal-binding</keyword>
<evidence type="ECO:0000256" key="11">
    <source>
        <dbReference type="ARBA" id="ARBA00023014"/>
    </source>
</evidence>
<evidence type="ECO:0000259" key="14">
    <source>
        <dbReference type="PROSITE" id="PS51384"/>
    </source>
</evidence>
<evidence type="ECO:0000313" key="15">
    <source>
        <dbReference type="EMBL" id="SKC31681.1"/>
    </source>
</evidence>
<dbReference type="GO" id="GO:0016020">
    <property type="term" value="C:membrane"/>
    <property type="evidence" value="ECO:0007669"/>
    <property type="project" value="UniProtKB-SubCell"/>
</dbReference>
<dbReference type="PROSITE" id="PS51384">
    <property type="entry name" value="FAD_FR"/>
    <property type="match status" value="1"/>
</dbReference>
<dbReference type="OrthoDB" id="9796486at2"/>
<evidence type="ECO:0000256" key="6">
    <source>
        <dbReference type="ARBA" id="ARBA00022723"/>
    </source>
</evidence>
<evidence type="ECO:0000256" key="8">
    <source>
        <dbReference type="ARBA" id="ARBA00022989"/>
    </source>
</evidence>
<gene>
    <name evidence="15" type="primary">antC</name>
    <name evidence="15" type="ORF">CZ809_01183</name>
</gene>
<evidence type="ECO:0000256" key="12">
    <source>
        <dbReference type="ARBA" id="ARBA00023136"/>
    </source>
</evidence>
<keyword evidence="15" id="KW-0223">Dioxygenase</keyword>
<dbReference type="GO" id="GO:0046872">
    <property type="term" value="F:metal ion binding"/>
    <property type="evidence" value="ECO:0007669"/>
    <property type="project" value="UniProtKB-KW"/>
</dbReference>
<dbReference type="InterPro" id="IPR039261">
    <property type="entry name" value="FNR_nucleotide-bd"/>
</dbReference>
<evidence type="ECO:0000256" key="9">
    <source>
        <dbReference type="ARBA" id="ARBA00023002"/>
    </source>
</evidence>
<dbReference type="InterPro" id="IPR001433">
    <property type="entry name" value="OxRdtase_FAD/NAD-bd"/>
</dbReference>
<dbReference type="EMBL" id="FUZI01000001">
    <property type="protein sequence ID" value="SKC31681.1"/>
    <property type="molecule type" value="Genomic_DNA"/>
</dbReference>
<evidence type="ECO:0000256" key="5">
    <source>
        <dbReference type="ARBA" id="ARBA00022714"/>
    </source>
</evidence>
<keyword evidence="9" id="KW-0560">Oxidoreductase</keyword>
<feature type="transmembrane region" description="Helical" evidence="13">
    <location>
        <begin position="172"/>
        <end position="190"/>
    </location>
</feature>
<sequence length="443" mass="50433">MTTTRNFIWAMIATISAFWFAMEPQLFTSTNLFEWRSSIIQYSGILSLILMSITMILAMRLSMVENWLNGMDKAYRVHKWLGISSIALGISHWLWCQVPKWLVMSGVLTRPVRQHNSNPAATEFSWNAWVNNLHGFAENIGEWGFYLLLALLMISLWATVKYKPFKLSHRLMSVAYLLIVVHSVLLLKHAYWGEPIYYLTFGFAFIGSIAAIYSLLGFVGRSNRHAAVIVSTRYFPQAETMELILKPKSAWQGHTAGQFAYLRFGNEDPHPFTIVSGTTDPEIRFLIKALGDFTTGLYERVKIGDAVMVEGPYGRVNFDLSKPQIWIAGGVGIAAFFATLETLKGKTNNPQIDLFYCCRGIDNNLADELYSLTQQAGVRLNVIDTLHSPRLNINDIATQCDNVNDYDFYFCGPEIFSKTLKKELGARSFDIEKNYHEELFVMR</sequence>
<keyword evidence="10" id="KW-0408">Iron</keyword>
<dbReference type="Pfam" id="PF08022">
    <property type="entry name" value="FAD_binding_8"/>
    <property type="match status" value="1"/>
</dbReference>
<keyword evidence="7" id="KW-0274">FAD</keyword>
<dbReference type="InterPro" id="IPR050415">
    <property type="entry name" value="MRET"/>
</dbReference>
<feature type="transmembrane region" description="Helical" evidence="13">
    <location>
        <begin position="80"/>
        <end position="95"/>
    </location>
</feature>
<evidence type="ECO:0000256" key="2">
    <source>
        <dbReference type="ARBA" id="ARBA00004141"/>
    </source>
</evidence>
<dbReference type="RefSeq" id="WP_080156445.1">
    <property type="nucleotide sequence ID" value="NZ_FUZI01000001.1"/>
</dbReference>
<evidence type="ECO:0000256" key="10">
    <source>
        <dbReference type="ARBA" id="ARBA00023004"/>
    </source>
</evidence>
<dbReference type="InterPro" id="IPR013130">
    <property type="entry name" value="Fe3_Rdtase_TM_dom"/>
</dbReference>
<evidence type="ECO:0000256" key="3">
    <source>
        <dbReference type="ARBA" id="ARBA00022630"/>
    </source>
</evidence>
<evidence type="ECO:0000256" key="7">
    <source>
        <dbReference type="ARBA" id="ARBA00022827"/>
    </source>
</evidence>
<dbReference type="GO" id="GO:0051537">
    <property type="term" value="F:2 iron, 2 sulfur cluster binding"/>
    <property type="evidence" value="ECO:0007669"/>
    <property type="project" value="UniProtKB-KW"/>
</dbReference>
<dbReference type="Proteomes" id="UP000189966">
    <property type="component" value="Unassembled WGS sequence"/>
</dbReference>
<comment type="cofactor">
    <cofactor evidence="1">
        <name>FAD</name>
        <dbReference type="ChEBI" id="CHEBI:57692"/>
    </cofactor>
</comment>
<dbReference type="InterPro" id="IPR017938">
    <property type="entry name" value="Riboflavin_synthase-like_b-brl"/>
</dbReference>
<evidence type="ECO:0000313" key="16">
    <source>
        <dbReference type="Proteomes" id="UP000189966"/>
    </source>
</evidence>
<dbReference type="SUPFAM" id="SSF63380">
    <property type="entry name" value="Riboflavin synthase domain-like"/>
    <property type="match status" value="1"/>
</dbReference>
<dbReference type="PANTHER" id="PTHR47354:SF8">
    <property type="entry name" value="1,2-PHENYLACETYL-COA EPOXIDASE, SUBUNIT E"/>
    <property type="match status" value="1"/>
</dbReference>
<reference evidence="15 16" key="1">
    <citation type="submission" date="2017-02" db="EMBL/GenBank/DDBJ databases">
        <authorList>
            <person name="Peterson S.W."/>
        </authorList>
    </citation>
    <scope>NUCLEOTIDE SEQUENCE [LARGE SCALE GENOMIC DNA]</scope>
    <source>
        <strain evidence="16">type strain: NCCB 100098</strain>
    </source>
</reference>
<feature type="transmembrane region" description="Helical" evidence="13">
    <location>
        <begin position="39"/>
        <end position="59"/>
    </location>
</feature>
<name>A0A1T5HXV1_9GAMM</name>
<dbReference type="GO" id="GO:0050660">
    <property type="term" value="F:flavin adenine dinucleotide binding"/>
    <property type="evidence" value="ECO:0007669"/>
    <property type="project" value="TreeGrafter"/>
</dbReference>
<feature type="transmembrane region" description="Helical" evidence="13">
    <location>
        <begin position="143"/>
        <end position="160"/>
    </location>
</feature>
<dbReference type="PANTHER" id="PTHR47354">
    <property type="entry name" value="NADH OXIDOREDUCTASE HCR"/>
    <property type="match status" value="1"/>
</dbReference>
<keyword evidence="3" id="KW-0285">Flavoprotein</keyword>
<accession>A0A1T5HXV1</accession>
<feature type="transmembrane region" description="Helical" evidence="13">
    <location>
        <begin position="7"/>
        <end position="27"/>
    </location>
</feature>
<dbReference type="GO" id="GO:0051213">
    <property type="term" value="F:dioxygenase activity"/>
    <property type="evidence" value="ECO:0007669"/>
    <property type="project" value="UniProtKB-KW"/>
</dbReference>
<dbReference type="Pfam" id="PF00175">
    <property type="entry name" value="NAD_binding_1"/>
    <property type="match status" value="1"/>
</dbReference>
<protein>
    <submittedName>
        <fullName evidence="15">Anthranilate 1,2-dioxygenase electron transfer component</fullName>
    </submittedName>
</protein>
<evidence type="ECO:0000256" key="13">
    <source>
        <dbReference type="SAM" id="Phobius"/>
    </source>
</evidence>
<dbReference type="SUPFAM" id="SSF52343">
    <property type="entry name" value="Ferredoxin reductase-like, C-terminal NADP-linked domain"/>
    <property type="match status" value="1"/>
</dbReference>